<sequence length="54" mass="5793">MREVAVRVPKRAGWEPSGVIRGDVLAIASLAKSRALHYRGRLAIVGVLVGKNPT</sequence>
<gene>
    <name evidence="1" type="ORF">WN48_05878</name>
</gene>
<accession>A0A310SKM2</accession>
<dbReference type="EMBL" id="KQ763593">
    <property type="protein sequence ID" value="OAD54905.1"/>
    <property type="molecule type" value="Genomic_DNA"/>
</dbReference>
<name>A0A310SKM2_9HYME</name>
<proteinExistence type="predicted"/>
<reference evidence="1 2" key="1">
    <citation type="submission" date="2015-07" db="EMBL/GenBank/DDBJ databases">
        <title>The genome of Eufriesea mexicana.</title>
        <authorList>
            <person name="Pan H."/>
            <person name="Kapheim K."/>
        </authorList>
    </citation>
    <scope>NUCLEOTIDE SEQUENCE [LARGE SCALE GENOMIC DNA]</scope>
    <source>
        <strain evidence="1">0111107269</strain>
        <tissue evidence="1">Whole body</tissue>
    </source>
</reference>
<dbReference type="Proteomes" id="UP000250275">
    <property type="component" value="Unassembled WGS sequence"/>
</dbReference>
<evidence type="ECO:0000313" key="1">
    <source>
        <dbReference type="EMBL" id="OAD54905.1"/>
    </source>
</evidence>
<protein>
    <submittedName>
        <fullName evidence="1">Uncharacterized protein</fullName>
    </submittedName>
</protein>
<organism evidence="1 2">
    <name type="scientific">Eufriesea mexicana</name>
    <dbReference type="NCBI Taxonomy" id="516756"/>
    <lineage>
        <taxon>Eukaryota</taxon>
        <taxon>Metazoa</taxon>
        <taxon>Ecdysozoa</taxon>
        <taxon>Arthropoda</taxon>
        <taxon>Hexapoda</taxon>
        <taxon>Insecta</taxon>
        <taxon>Pterygota</taxon>
        <taxon>Neoptera</taxon>
        <taxon>Endopterygota</taxon>
        <taxon>Hymenoptera</taxon>
        <taxon>Apocrita</taxon>
        <taxon>Aculeata</taxon>
        <taxon>Apoidea</taxon>
        <taxon>Anthophila</taxon>
        <taxon>Apidae</taxon>
        <taxon>Eufriesea</taxon>
    </lineage>
</organism>
<dbReference type="AlphaFoldDB" id="A0A310SKM2"/>
<evidence type="ECO:0000313" key="2">
    <source>
        <dbReference type="Proteomes" id="UP000250275"/>
    </source>
</evidence>
<keyword evidence="2" id="KW-1185">Reference proteome</keyword>